<feature type="domain" description="Mop" evidence="6">
    <location>
        <begin position="204"/>
        <end position="271"/>
    </location>
</feature>
<name>A0ABX2ET11_9BURK</name>
<dbReference type="PANTHER" id="PTHR30432">
    <property type="entry name" value="TRANSCRIPTIONAL REGULATOR MODE"/>
    <property type="match status" value="1"/>
</dbReference>
<dbReference type="InterPro" id="IPR051815">
    <property type="entry name" value="Molybdate_resp_trans_reg"/>
</dbReference>
<organism evidence="7 8">
    <name type="scientific">Pseudaquabacterium terrae</name>
    <dbReference type="NCBI Taxonomy" id="2732868"/>
    <lineage>
        <taxon>Bacteria</taxon>
        <taxon>Pseudomonadati</taxon>
        <taxon>Pseudomonadota</taxon>
        <taxon>Betaproteobacteria</taxon>
        <taxon>Burkholderiales</taxon>
        <taxon>Sphaerotilaceae</taxon>
        <taxon>Pseudaquabacterium</taxon>
    </lineage>
</organism>
<dbReference type="InterPro" id="IPR036390">
    <property type="entry name" value="WH_DNA-bd_sf"/>
</dbReference>
<sequence length="273" mass="28336">MRRPRKAPALGLDGAVWLTIGGTALGGRERVELLRAVAETGSITRAAQAVGLSYKGAWEAIEAMNGLAREPLVERRAGGRGGGATQLTPHGAKLVERFGQLDAVHRRFVTLLEQGSIDLDRDFSLLGILNMRTSARNQFVGTVSAIRAGAVNDEVELTLPGGTRIVAQVTPQSTAALGLRTQATVIALLKSSAVLVATELEGARLSARNQLAGTVRAVTPGAVNAEVEIELDSGDGRIVAIVTQPSVEALGLAPGVRATAVFDVANVILAVTA</sequence>
<evidence type="ECO:0000256" key="3">
    <source>
        <dbReference type="ARBA" id="ARBA00022505"/>
    </source>
</evidence>
<dbReference type="SUPFAM" id="SSF50331">
    <property type="entry name" value="MOP-like"/>
    <property type="match status" value="2"/>
</dbReference>
<reference evidence="7 8" key="1">
    <citation type="submission" date="2020-05" db="EMBL/GenBank/DDBJ databases">
        <title>Aquincola sp. isolate from soil.</title>
        <authorList>
            <person name="Han J."/>
            <person name="Kim D.-U."/>
        </authorList>
    </citation>
    <scope>NUCLEOTIDE SEQUENCE [LARGE SCALE GENOMIC DNA]</scope>
    <source>
        <strain evidence="7 8">S2</strain>
    </source>
</reference>
<evidence type="ECO:0000256" key="4">
    <source>
        <dbReference type="ARBA" id="ARBA00022737"/>
    </source>
</evidence>
<dbReference type="SUPFAM" id="SSF46785">
    <property type="entry name" value="Winged helix' DNA-binding domain"/>
    <property type="match status" value="1"/>
</dbReference>
<dbReference type="NCBIfam" id="TIGR00638">
    <property type="entry name" value="Mop"/>
    <property type="match status" value="2"/>
</dbReference>
<dbReference type="InterPro" id="IPR016462">
    <property type="entry name" value="ModE"/>
</dbReference>
<protein>
    <submittedName>
        <fullName evidence="7">TOBE domain-containing protein</fullName>
    </submittedName>
</protein>
<evidence type="ECO:0000313" key="7">
    <source>
        <dbReference type="EMBL" id="NRF71773.1"/>
    </source>
</evidence>
<dbReference type="InterPro" id="IPR036388">
    <property type="entry name" value="WH-like_DNA-bd_sf"/>
</dbReference>
<keyword evidence="8" id="KW-1185">Reference proteome</keyword>
<dbReference type="Gene3D" id="1.10.10.10">
    <property type="entry name" value="Winged helix-like DNA-binding domain superfamily/Winged helix DNA-binding domain"/>
    <property type="match status" value="1"/>
</dbReference>
<keyword evidence="3 5" id="KW-0500">Molybdenum</keyword>
<dbReference type="EMBL" id="JABRWJ010000014">
    <property type="protein sequence ID" value="NRF71773.1"/>
    <property type="molecule type" value="Genomic_DNA"/>
</dbReference>
<evidence type="ECO:0000256" key="5">
    <source>
        <dbReference type="PIRNR" id="PIRNR005763"/>
    </source>
</evidence>
<dbReference type="InterPro" id="IPR005116">
    <property type="entry name" value="Transp-assoc_OB_typ1"/>
</dbReference>
<comment type="similarity">
    <text evidence="1 5">Belongs to the ModE family.</text>
</comment>
<dbReference type="PIRSF" id="PIRSF005763">
    <property type="entry name" value="Txn_reg_ModE"/>
    <property type="match status" value="1"/>
</dbReference>
<keyword evidence="4" id="KW-0677">Repeat</keyword>
<dbReference type="InterPro" id="IPR000847">
    <property type="entry name" value="LysR_HTH_N"/>
</dbReference>
<dbReference type="InterPro" id="IPR008995">
    <property type="entry name" value="Mo/tungstate-bd_C_term_dom"/>
</dbReference>
<gene>
    <name evidence="7" type="ORF">HLB44_32790</name>
</gene>
<dbReference type="Proteomes" id="UP000737171">
    <property type="component" value="Unassembled WGS sequence"/>
</dbReference>
<evidence type="ECO:0000256" key="2">
    <source>
        <dbReference type="ARBA" id="ARBA00022448"/>
    </source>
</evidence>
<evidence type="ECO:0000256" key="1">
    <source>
        <dbReference type="ARBA" id="ARBA00008110"/>
    </source>
</evidence>
<dbReference type="Pfam" id="PF00126">
    <property type="entry name" value="HTH_1"/>
    <property type="match status" value="1"/>
</dbReference>
<dbReference type="InterPro" id="IPR004606">
    <property type="entry name" value="Mop_domain"/>
</dbReference>
<feature type="domain" description="Mop" evidence="6">
    <location>
        <begin position="132"/>
        <end position="198"/>
    </location>
</feature>
<keyword evidence="2 5" id="KW-0813">Transport</keyword>
<comment type="caution">
    <text evidence="7">The sequence shown here is derived from an EMBL/GenBank/DDBJ whole genome shotgun (WGS) entry which is preliminary data.</text>
</comment>
<dbReference type="PANTHER" id="PTHR30432:SF1">
    <property type="entry name" value="DNA-BINDING TRANSCRIPTIONAL DUAL REGULATOR MODE"/>
    <property type="match status" value="1"/>
</dbReference>
<evidence type="ECO:0000313" key="8">
    <source>
        <dbReference type="Proteomes" id="UP000737171"/>
    </source>
</evidence>
<dbReference type="Pfam" id="PF03459">
    <property type="entry name" value="TOBE"/>
    <property type="match status" value="2"/>
</dbReference>
<dbReference type="PROSITE" id="PS51866">
    <property type="entry name" value="MOP"/>
    <property type="match status" value="2"/>
</dbReference>
<proteinExistence type="inferred from homology"/>
<dbReference type="Gene3D" id="2.40.50.100">
    <property type="match status" value="2"/>
</dbReference>
<accession>A0ABX2ET11</accession>
<evidence type="ECO:0000259" key="6">
    <source>
        <dbReference type="PROSITE" id="PS51866"/>
    </source>
</evidence>